<feature type="compositionally biased region" description="Low complexity" evidence="11">
    <location>
        <begin position="1520"/>
        <end position="1539"/>
    </location>
</feature>
<keyword evidence="5 10" id="KW-0547">Nucleotide-binding</keyword>
<feature type="compositionally biased region" description="Basic and acidic residues" evidence="11">
    <location>
        <begin position="1872"/>
        <end position="1884"/>
    </location>
</feature>
<feature type="region of interest" description="Disordered" evidence="11">
    <location>
        <begin position="2104"/>
        <end position="2135"/>
    </location>
</feature>
<comment type="caution">
    <text evidence="13">The sequence shown here is derived from an EMBL/GenBank/DDBJ whole genome shotgun (WGS) entry which is preliminary data.</text>
</comment>
<feature type="compositionally biased region" description="Low complexity" evidence="11">
    <location>
        <begin position="1423"/>
        <end position="1432"/>
    </location>
</feature>
<keyword evidence="7 10" id="KW-0067">ATP-binding</keyword>
<feature type="region of interest" description="Disordered" evidence="11">
    <location>
        <begin position="205"/>
        <end position="236"/>
    </location>
</feature>
<feature type="compositionally biased region" description="Low complexity" evidence="11">
    <location>
        <begin position="1736"/>
        <end position="1760"/>
    </location>
</feature>
<feature type="compositionally biased region" description="Polar residues" evidence="11">
    <location>
        <begin position="1676"/>
        <end position="1696"/>
    </location>
</feature>
<evidence type="ECO:0000256" key="9">
    <source>
        <dbReference type="ARBA" id="ARBA00048679"/>
    </source>
</evidence>
<dbReference type="InterPro" id="IPR017441">
    <property type="entry name" value="Protein_kinase_ATP_BS"/>
</dbReference>
<reference evidence="13 14" key="1">
    <citation type="journal article" date="2021" name="MBio">
        <title>A New Model Trypanosomatid, Novymonas esmeraldas: Genomic Perception of Its 'Candidatus Pandoraea novymonadis' Endosymbiont.</title>
        <authorList>
            <person name="Zakharova A."/>
            <person name="Saura A."/>
            <person name="Butenko A."/>
            <person name="Podesvova L."/>
            <person name="Warmusova S."/>
            <person name="Kostygov A.Y."/>
            <person name="Nenarokova A."/>
            <person name="Lukes J."/>
            <person name="Opperdoes F.R."/>
            <person name="Yurchenko V."/>
        </authorList>
    </citation>
    <scope>NUCLEOTIDE SEQUENCE [LARGE SCALE GENOMIC DNA]</scope>
    <source>
        <strain evidence="13 14">E262AT.01</strain>
    </source>
</reference>
<feature type="compositionally biased region" description="Low complexity" evidence="11">
    <location>
        <begin position="2119"/>
        <end position="2135"/>
    </location>
</feature>
<comment type="catalytic activity">
    <reaction evidence="9">
        <text>L-seryl-[protein] + ATP = O-phospho-L-seryl-[protein] + ADP + H(+)</text>
        <dbReference type="Rhea" id="RHEA:17989"/>
        <dbReference type="Rhea" id="RHEA-COMP:9863"/>
        <dbReference type="Rhea" id="RHEA-COMP:11604"/>
        <dbReference type="ChEBI" id="CHEBI:15378"/>
        <dbReference type="ChEBI" id="CHEBI:29999"/>
        <dbReference type="ChEBI" id="CHEBI:30616"/>
        <dbReference type="ChEBI" id="CHEBI:83421"/>
        <dbReference type="ChEBI" id="CHEBI:456216"/>
        <dbReference type="EC" id="2.7.11.1"/>
    </reaction>
</comment>
<feature type="binding site" evidence="10">
    <location>
        <position position="902"/>
    </location>
    <ligand>
        <name>ATP</name>
        <dbReference type="ChEBI" id="CHEBI:30616"/>
    </ligand>
</feature>
<evidence type="ECO:0000256" key="2">
    <source>
        <dbReference type="ARBA" id="ARBA00012513"/>
    </source>
</evidence>
<feature type="compositionally biased region" description="Low complexity" evidence="11">
    <location>
        <begin position="1"/>
        <end position="18"/>
    </location>
</feature>
<sequence>MLQSSSSSFGPGPPVASSQSIPSVHSTVAQPAEDSAPTTCSSQLIWPPMSRTREVDDDGASSPATTEDAPAAGPQPHANTDGAVATPLPTPLVADAVRAPAGEDDDDDEADGRLRPATASAATTPAHVAAVAYQSRQRPPVWDVERSAAPPLLPGTPSRQGSSLPPPLPPPPPPPPPLLPWSTPPLSVSHQIGKTIHITSCGDATVDHTGASVPTPSHPHSSALPGRKSSFSGSLSRVTSDTRMRASLSTSWSATAAAAAAVVRHVDVPPPTSTPKHRSASLMSSTEATPLASGMRLTHSLDEVSVTGELHPPATGSSSASCVVAHASSNSFRAPPRPCILFGNGSSCFANAPSFNSSVPSASMSILRDRYGSGCGVLSASASLRPFRAISFDRDDGTTDDRGSDVYGAAIGSVSFEGLPHGGDTPVTAGTASLAAVGGGGTAATAASAATPTGALAPSPLRHIGVGGGAAEQLQALSGSFGWRMFASVLGQRNGVTAGGGAVAAVTSTSTTTTTTTTASAAPAEAAAAGAEVAVAPPPHPPPTPPFGIFQSGLLLSLDDVDDAPPSSAMDAPMTPQSFSTLLQARESGDLAVMAASAAVAASATGAGGLPPPPPPPQQQQQTSLRGGSFASAVFRGDSASAATTTVTAHEIHSSLLQLDGSDDALLRQSSQQLTAHSCGGEDVWGGGGGGGGEAGAAAAKGMDGWCVDGGSRDSHGTATTGTTTGSGLATHVSAMCGGTVDGSGGGGGSGFCAGGRLRTPLSSFQLFAGSSQQELPVSGVDVEVIPHTPRDLHSLPPPPMKTLLAERCRQRRRRRQRYLDHTRRHGSSDDDDDGDADGPAETAVIETDKLERARATSSDGARVYEIVNETYVMYDYELGKGSYSTVRLCYNLKDGRFYAVKVLDRVRLKRRQLGSEASLSTIDQEITMMKQVQHKNIIALHEVIRDPNMRYIYLVLELAESREVLAMKDNGDVMPRGNACSLSSGGGGGGGGNSGGNDDDDVVAGRPATDYSEAATRGIVKGLLHALMYAHYLGVAHRDVKPSNVLLTADGTVKLCDFGVSVLVSAAPMQLSRAGSVAFLAPELLLSSDVDVSRFVTPADSSLGTVATRERSVLLTHADDTAANAYSTLSSRAAARPAAAGAAPPPLSHIYGALLHGEDESPAGSRLRSPSAAAASPSIPRAATSSALRRDVGASGFPPRPSSALLQPRHVGGAPRLPPRAASFTSWETASPLISAAAVGDATGVGGGRGSVTSAVTDASLPRTPTVQPLCLPPSEAAVQAVQTVQTVQVDLFKADVFALGVTVFTMLLGLLPWRASNAASQRMAILAEPDPFLRLYKAAYGDAGYTWPARVHAACAGGGAVDHDASSSSCSSSSSSSSSSVSHSQAEVGEAREALYAAPPVPALQTTRLIGHTSAGRAEGAQQQQQQPKKAAPRRLSRAGPSPSFPAVTPATAELREPVRATLAATAPVRGAHTARRTDGVGVTASLAPPLVTPPPPPLLRSQAHLFLPQWRSYGDVPATSTPSGDATAAADAAGGTVETSRTQTGTSSALGVGTPGRRGDASAVDAWPPPPSSSALPPSFETVSPPPRRVGMLVAVPPSLSISGDPDALWDAWGDAISEASGPPPPVVRLRRPTTTPNGAQLHPSIADRDEALLGTDETDGATAVSAKGAQSWLRQSSSDLARTVPSTATATARHQGDGSDTTTVDGGGFEGDDDDDDERVYGSDGAEGSEVSARSDAASTSPRRAASSWSAGSSSRGTDEEDEDVDDEESSSSCESIYERLFELAQPCRPYTVAEHTPLPAVPGLSREISAVAVDFVRACLTVDPVERRTVFELARHPWMQGEPAPSASPAAAELHASTSPPRRHLPSKSEADEASEARGVRGAGRGSSGRVSESESEMEAGVGAEAAAAAKAAESAEAADAQEAVTTSLGGSQGVRHTASTASFGSGTVLLSADSERRTTHELLSPASTAVATSTGASLHATITSPIGNTTTHEVDAAWLSVYTAGVVTPPAVLLRHAAGSTLAPSPDASAGAVACAHATVSPRTCPGESLMVPVQEQQQQQQQLTDMGVDDETRHGAGHQDIRIGSSVSSRRQMLTSPRQECGSVFLSPSPETSATTTPRTAVTPSVTTRHSESLLLGSLPVDERADRLLLSVNTVSTSSLSAHLEAAAASGRAADSRGGVWGQLGSGGGSVAAAAAAPATAPPQWDAGAAPVPNAHEPTLALPSAGSSHLEEARLLSPGGATVAGHLPLVATPQGTSDDGGQLLSSPLRRFLERLAQRDLPT</sequence>
<evidence type="ECO:0000256" key="4">
    <source>
        <dbReference type="ARBA" id="ARBA00022679"/>
    </source>
</evidence>
<dbReference type="PROSITE" id="PS00107">
    <property type="entry name" value="PROTEIN_KINASE_ATP"/>
    <property type="match status" value="1"/>
</dbReference>
<evidence type="ECO:0000256" key="6">
    <source>
        <dbReference type="ARBA" id="ARBA00022777"/>
    </source>
</evidence>
<evidence type="ECO:0000256" key="5">
    <source>
        <dbReference type="ARBA" id="ARBA00022741"/>
    </source>
</evidence>
<dbReference type="SMART" id="SM00220">
    <property type="entry name" value="S_TKc"/>
    <property type="match status" value="1"/>
</dbReference>
<feature type="region of interest" description="Disordered" evidence="11">
    <location>
        <begin position="1415"/>
        <end position="1451"/>
    </location>
</feature>
<evidence type="ECO:0000313" key="14">
    <source>
        <dbReference type="Proteomes" id="UP001430356"/>
    </source>
</evidence>
<dbReference type="Proteomes" id="UP001430356">
    <property type="component" value="Unassembled WGS sequence"/>
</dbReference>
<dbReference type="EC" id="2.7.11.1" evidence="2"/>
<feature type="compositionally biased region" description="Polar residues" evidence="11">
    <location>
        <begin position="1540"/>
        <end position="1552"/>
    </location>
</feature>
<dbReference type="InterPro" id="IPR050629">
    <property type="entry name" value="STE20/SPS1-PAK"/>
</dbReference>
<protein>
    <recommendedName>
        <fullName evidence="2">non-specific serine/threonine protein kinase</fullName>
        <ecNumber evidence="2">2.7.11.1</ecNumber>
    </recommendedName>
</protein>
<feature type="region of interest" description="Disordered" evidence="11">
    <location>
        <begin position="604"/>
        <end position="626"/>
    </location>
</feature>
<feature type="region of interest" description="Disordered" evidence="11">
    <location>
        <begin position="979"/>
        <end position="1006"/>
    </location>
</feature>
<dbReference type="PROSITE" id="PS50011">
    <property type="entry name" value="PROTEIN_KINASE_DOM"/>
    <property type="match status" value="1"/>
</dbReference>
<feature type="compositionally biased region" description="Polar residues" evidence="11">
    <location>
        <begin position="19"/>
        <end position="29"/>
    </location>
</feature>
<evidence type="ECO:0000256" key="8">
    <source>
        <dbReference type="ARBA" id="ARBA00047899"/>
    </source>
</evidence>
<dbReference type="InterPro" id="IPR008271">
    <property type="entry name" value="Ser/Thr_kinase_AS"/>
</dbReference>
<dbReference type="PANTHER" id="PTHR48012:SF10">
    <property type="entry name" value="FI20177P1"/>
    <property type="match status" value="1"/>
</dbReference>
<dbReference type="InterPro" id="IPR011009">
    <property type="entry name" value="Kinase-like_dom_sf"/>
</dbReference>
<feature type="region of interest" description="Disordered" evidence="11">
    <location>
        <begin position="817"/>
        <end position="841"/>
    </location>
</feature>
<feature type="region of interest" description="Disordered" evidence="11">
    <location>
        <begin position="1160"/>
        <end position="1208"/>
    </location>
</feature>
<comment type="catalytic activity">
    <reaction evidence="8">
        <text>L-threonyl-[protein] + ATP = O-phospho-L-threonyl-[protein] + ADP + H(+)</text>
        <dbReference type="Rhea" id="RHEA:46608"/>
        <dbReference type="Rhea" id="RHEA-COMP:11060"/>
        <dbReference type="Rhea" id="RHEA-COMP:11605"/>
        <dbReference type="ChEBI" id="CHEBI:15378"/>
        <dbReference type="ChEBI" id="CHEBI:30013"/>
        <dbReference type="ChEBI" id="CHEBI:30616"/>
        <dbReference type="ChEBI" id="CHEBI:61977"/>
        <dbReference type="ChEBI" id="CHEBI:456216"/>
        <dbReference type="EC" id="2.7.11.1"/>
    </reaction>
</comment>
<keyword evidence="4" id="KW-0808">Transferase</keyword>
<feature type="region of interest" description="Disordered" evidence="11">
    <location>
        <begin position="1"/>
        <end position="188"/>
    </location>
</feature>
<evidence type="ECO:0000256" key="3">
    <source>
        <dbReference type="ARBA" id="ARBA00022527"/>
    </source>
</evidence>
<gene>
    <name evidence="13" type="ORF">NESM_000496600</name>
</gene>
<dbReference type="SUPFAM" id="SSF56112">
    <property type="entry name" value="Protein kinase-like (PK-like)"/>
    <property type="match status" value="2"/>
</dbReference>
<feature type="domain" description="Protein kinase" evidence="12">
    <location>
        <begin position="873"/>
        <end position="1180"/>
    </location>
</feature>
<feature type="compositionally biased region" description="Pro residues" evidence="11">
    <location>
        <begin position="164"/>
        <end position="183"/>
    </location>
</feature>
<dbReference type="PROSITE" id="PS00108">
    <property type="entry name" value="PROTEIN_KINASE_ST"/>
    <property type="match status" value="1"/>
</dbReference>
<keyword evidence="14" id="KW-1185">Reference proteome</keyword>
<proteinExistence type="inferred from homology"/>
<feature type="compositionally biased region" description="Low complexity" evidence="11">
    <location>
        <begin position="1848"/>
        <end position="1857"/>
    </location>
</feature>
<evidence type="ECO:0000256" key="11">
    <source>
        <dbReference type="SAM" id="MobiDB-lite"/>
    </source>
</evidence>
<organism evidence="13 14">
    <name type="scientific">Novymonas esmeraldas</name>
    <dbReference type="NCBI Taxonomy" id="1808958"/>
    <lineage>
        <taxon>Eukaryota</taxon>
        <taxon>Discoba</taxon>
        <taxon>Euglenozoa</taxon>
        <taxon>Kinetoplastea</taxon>
        <taxon>Metakinetoplastina</taxon>
        <taxon>Trypanosomatida</taxon>
        <taxon>Trypanosomatidae</taxon>
        <taxon>Novymonas</taxon>
    </lineage>
</organism>
<feature type="compositionally biased region" description="Low complexity" evidence="11">
    <location>
        <begin position="1368"/>
        <end position="1386"/>
    </location>
</feature>
<name>A0AAW0ENR4_9TRYP</name>
<feature type="compositionally biased region" description="Acidic residues" evidence="11">
    <location>
        <begin position="830"/>
        <end position="839"/>
    </location>
</feature>
<feature type="region of interest" description="Disordered" evidence="11">
    <location>
        <begin position="1520"/>
        <end position="1586"/>
    </location>
</feature>
<feature type="region of interest" description="Disordered" evidence="11">
    <location>
        <begin position="1669"/>
        <end position="1778"/>
    </location>
</feature>
<dbReference type="GO" id="GO:0005524">
    <property type="term" value="F:ATP binding"/>
    <property type="evidence" value="ECO:0007669"/>
    <property type="project" value="UniProtKB-UniRule"/>
</dbReference>
<dbReference type="EMBL" id="JAECZO010000059">
    <property type="protein sequence ID" value="KAK7195668.1"/>
    <property type="molecule type" value="Genomic_DNA"/>
</dbReference>
<evidence type="ECO:0000256" key="7">
    <source>
        <dbReference type="ARBA" id="ARBA00022840"/>
    </source>
</evidence>
<feature type="region of interest" description="Disordered" evidence="11">
    <location>
        <begin position="1618"/>
        <end position="1651"/>
    </location>
</feature>
<feature type="compositionally biased region" description="Low complexity" evidence="11">
    <location>
        <begin position="1163"/>
        <end position="1188"/>
    </location>
</feature>
<comment type="similarity">
    <text evidence="1">Belongs to the protein kinase superfamily. STE Ser/Thr protein kinase family. STE20 subfamily.</text>
</comment>
<keyword evidence="3" id="KW-0723">Serine/threonine-protein kinase</keyword>
<evidence type="ECO:0000259" key="12">
    <source>
        <dbReference type="PROSITE" id="PS50011"/>
    </source>
</evidence>
<evidence type="ECO:0000256" key="10">
    <source>
        <dbReference type="PROSITE-ProRule" id="PRU10141"/>
    </source>
</evidence>
<dbReference type="GO" id="GO:0005737">
    <property type="term" value="C:cytoplasm"/>
    <property type="evidence" value="ECO:0007669"/>
    <property type="project" value="TreeGrafter"/>
</dbReference>
<feature type="compositionally biased region" description="Acidic residues" evidence="11">
    <location>
        <begin position="1763"/>
        <end position="1774"/>
    </location>
</feature>
<accession>A0AAW0ENR4</accession>
<evidence type="ECO:0000256" key="1">
    <source>
        <dbReference type="ARBA" id="ARBA00008874"/>
    </source>
</evidence>
<evidence type="ECO:0000313" key="13">
    <source>
        <dbReference type="EMBL" id="KAK7195668.1"/>
    </source>
</evidence>
<dbReference type="PANTHER" id="PTHR48012">
    <property type="entry name" value="STERILE20-LIKE KINASE, ISOFORM B-RELATED"/>
    <property type="match status" value="1"/>
</dbReference>
<dbReference type="Gene3D" id="3.30.200.20">
    <property type="entry name" value="Phosphorylase Kinase, domain 1"/>
    <property type="match status" value="1"/>
</dbReference>
<feature type="region of interest" description="Disordered" evidence="11">
    <location>
        <begin position="1364"/>
        <end position="1388"/>
    </location>
</feature>
<dbReference type="InterPro" id="IPR000719">
    <property type="entry name" value="Prot_kinase_dom"/>
</dbReference>
<feature type="region of interest" description="Disordered" evidence="11">
    <location>
        <begin position="1844"/>
        <end position="1910"/>
    </location>
</feature>
<feature type="compositionally biased region" description="Gly residues" evidence="11">
    <location>
        <begin position="985"/>
        <end position="996"/>
    </location>
</feature>
<dbReference type="Gene3D" id="1.10.510.10">
    <property type="entry name" value="Transferase(Phosphotransferase) domain 1"/>
    <property type="match status" value="2"/>
</dbReference>
<keyword evidence="6 13" id="KW-0418">Kinase</keyword>
<dbReference type="GO" id="GO:0004674">
    <property type="term" value="F:protein serine/threonine kinase activity"/>
    <property type="evidence" value="ECO:0007669"/>
    <property type="project" value="UniProtKB-KW"/>
</dbReference>
<feature type="compositionally biased region" description="Low complexity" evidence="11">
    <location>
        <begin position="116"/>
        <end position="132"/>
    </location>
</feature>
<dbReference type="Pfam" id="PF00069">
    <property type="entry name" value="Pkinase"/>
    <property type="match status" value="2"/>
</dbReference>